<evidence type="ECO:0000256" key="3">
    <source>
        <dbReference type="ARBA" id="ARBA00022448"/>
    </source>
</evidence>
<protein>
    <submittedName>
        <fullName evidence="7">Peptide ABC transporter substrate-binding protein</fullName>
    </submittedName>
</protein>
<dbReference type="EMBL" id="CP041692">
    <property type="protein sequence ID" value="QDP96725.1"/>
    <property type="molecule type" value="Genomic_DNA"/>
</dbReference>
<keyword evidence="4" id="KW-0732">Signal</keyword>
<proteinExistence type="inferred from homology"/>
<dbReference type="GO" id="GO:0030313">
    <property type="term" value="C:cell envelope"/>
    <property type="evidence" value="ECO:0007669"/>
    <property type="project" value="UniProtKB-SubCell"/>
</dbReference>
<dbReference type="PANTHER" id="PTHR30290:SF10">
    <property type="entry name" value="PERIPLASMIC OLIGOPEPTIDE-BINDING PROTEIN-RELATED"/>
    <property type="match status" value="1"/>
</dbReference>
<evidence type="ECO:0000256" key="5">
    <source>
        <dbReference type="SAM" id="Phobius"/>
    </source>
</evidence>
<evidence type="ECO:0000256" key="2">
    <source>
        <dbReference type="ARBA" id="ARBA00005695"/>
    </source>
</evidence>
<evidence type="ECO:0000256" key="1">
    <source>
        <dbReference type="ARBA" id="ARBA00004196"/>
    </source>
</evidence>
<dbReference type="GO" id="GO:0043190">
    <property type="term" value="C:ATP-binding cassette (ABC) transporter complex"/>
    <property type="evidence" value="ECO:0007669"/>
    <property type="project" value="InterPro"/>
</dbReference>
<dbReference type="AlphaFoldDB" id="A0A516PZV7"/>
<dbReference type="OrthoDB" id="9764591at2"/>
<dbReference type="InterPro" id="IPR030678">
    <property type="entry name" value="Peptide/Ni-bd"/>
</dbReference>
<name>A0A516PZV7_9ACTN</name>
<evidence type="ECO:0000259" key="6">
    <source>
        <dbReference type="Pfam" id="PF00496"/>
    </source>
</evidence>
<dbReference type="GO" id="GO:0015833">
    <property type="term" value="P:peptide transport"/>
    <property type="evidence" value="ECO:0007669"/>
    <property type="project" value="TreeGrafter"/>
</dbReference>
<gene>
    <name evidence="7" type="ORF">FOE78_13125</name>
</gene>
<dbReference type="CDD" id="cd08513">
    <property type="entry name" value="PBP2_thermophilic_Hb8_like"/>
    <property type="match status" value="1"/>
</dbReference>
<dbReference type="GO" id="GO:1904680">
    <property type="term" value="F:peptide transmembrane transporter activity"/>
    <property type="evidence" value="ECO:0007669"/>
    <property type="project" value="TreeGrafter"/>
</dbReference>
<dbReference type="PIRSF" id="PIRSF002741">
    <property type="entry name" value="MppA"/>
    <property type="match status" value="1"/>
</dbReference>
<keyword evidence="3" id="KW-0813">Transport</keyword>
<evidence type="ECO:0000313" key="8">
    <source>
        <dbReference type="Proteomes" id="UP000319263"/>
    </source>
</evidence>
<organism evidence="7 8">
    <name type="scientific">Microlunatus elymi</name>
    <dbReference type="NCBI Taxonomy" id="2596828"/>
    <lineage>
        <taxon>Bacteria</taxon>
        <taxon>Bacillati</taxon>
        <taxon>Actinomycetota</taxon>
        <taxon>Actinomycetes</taxon>
        <taxon>Propionibacteriales</taxon>
        <taxon>Propionibacteriaceae</taxon>
        <taxon>Microlunatus</taxon>
    </lineage>
</organism>
<dbReference type="PANTHER" id="PTHR30290">
    <property type="entry name" value="PERIPLASMIC BINDING COMPONENT OF ABC TRANSPORTER"/>
    <property type="match status" value="1"/>
</dbReference>
<dbReference type="SUPFAM" id="SSF53850">
    <property type="entry name" value="Periplasmic binding protein-like II"/>
    <property type="match status" value="1"/>
</dbReference>
<dbReference type="GO" id="GO:0042597">
    <property type="term" value="C:periplasmic space"/>
    <property type="evidence" value="ECO:0007669"/>
    <property type="project" value="UniProtKB-ARBA"/>
</dbReference>
<dbReference type="Gene3D" id="3.40.190.10">
    <property type="entry name" value="Periplasmic binding protein-like II"/>
    <property type="match status" value="1"/>
</dbReference>
<keyword evidence="5" id="KW-1133">Transmembrane helix</keyword>
<sequence>MFARSVAMRPRSSSVLIGVLAVVVSSLLAIWSGSPRVIAAPDSSSGSTLTVVSDTQMTTFNPFVSYYDGELNVISMIFPALTYSDKNNEPAPYLASKWTTSSDGLTWTFDLRPNLKWSDGQPLTSSDIAWTYNLVMTNTVAATANGTLVANIASVAAPNANTFVIKTKSKQANLLYESLPVVPEHIWKSHVANLKAYTSKPSKGHPVVGYGPYVLTGFNTTYATLQANKNFVLGAPKYDTLISQYFSSTDAAVNALKTGQVLQNGSLTATQYNALKNTAGITTYRQAPSGWTGIEINPGAKTKSGKRIGTGNPILADPQVRKAIAYGIDKQTLVTKVLDGLGEAGAGYIPSGYPQWAWQPDAAQKISFDQAKADQILDQAGYPKGANGIRTDKKTGKPLEFRLGIHSDDSNDAAIATYLVPWMKAIGIQLKVQPMSFSQLNDNLAKGDWDILMDGWSTGPDPTYLLSIQTCGVLPNDNGQGGNTDAFFCDPTYDQLYAKQQTQFDQSARADTIRQMQNILYNADVDIMLYYKDQLSAVRTDKVTYMTGKANAQGVFPLQSLFYNWTHAAPVAAKSTQSSNTGLFIGIGIAIVVIVVGGATALILVRRRRTAADRE</sequence>
<keyword evidence="5" id="KW-0812">Transmembrane</keyword>
<reference evidence="7 8" key="1">
    <citation type="submission" date="2019-07" db="EMBL/GenBank/DDBJ databases">
        <title>Microlunatus dokdonensis sp. nov. isolated from the rhizospheric soil of the wild plant Elymus tsukushiensis.</title>
        <authorList>
            <person name="Ghim S.-Y."/>
            <person name="Hwang Y.-J."/>
            <person name="Son J.-S."/>
            <person name="Shin J.-H."/>
        </authorList>
    </citation>
    <scope>NUCLEOTIDE SEQUENCE [LARGE SCALE GENOMIC DNA]</scope>
    <source>
        <strain evidence="7 8">KUDC0627</strain>
    </source>
</reference>
<dbReference type="InterPro" id="IPR039424">
    <property type="entry name" value="SBP_5"/>
</dbReference>
<dbReference type="InterPro" id="IPR000914">
    <property type="entry name" value="SBP_5_dom"/>
</dbReference>
<dbReference type="KEGG" id="mik:FOE78_13125"/>
<comment type="subcellular location">
    <subcellularLocation>
        <location evidence="1">Cell envelope</location>
    </subcellularLocation>
</comment>
<feature type="domain" description="Solute-binding protein family 5" evidence="6">
    <location>
        <begin position="89"/>
        <end position="465"/>
    </location>
</feature>
<keyword evidence="8" id="KW-1185">Reference proteome</keyword>
<dbReference type="Pfam" id="PF00496">
    <property type="entry name" value="SBP_bac_5"/>
    <property type="match status" value="1"/>
</dbReference>
<keyword evidence="5" id="KW-0472">Membrane</keyword>
<evidence type="ECO:0000256" key="4">
    <source>
        <dbReference type="ARBA" id="ARBA00022729"/>
    </source>
</evidence>
<accession>A0A516PZV7</accession>
<feature type="transmembrane region" description="Helical" evidence="5">
    <location>
        <begin position="583"/>
        <end position="605"/>
    </location>
</feature>
<comment type="similarity">
    <text evidence="2">Belongs to the bacterial solute-binding protein 5 family.</text>
</comment>
<evidence type="ECO:0000313" key="7">
    <source>
        <dbReference type="EMBL" id="QDP96725.1"/>
    </source>
</evidence>
<dbReference type="Proteomes" id="UP000319263">
    <property type="component" value="Chromosome"/>
</dbReference>
<dbReference type="Gene3D" id="3.10.105.10">
    <property type="entry name" value="Dipeptide-binding Protein, Domain 3"/>
    <property type="match status" value="1"/>
</dbReference>